<dbReference type="PANTHER" id="PTHR23176">
    <property type="entry name" value="RHO/RAC/CDC GTPASE-ACTIVATING PROTEIN"/>
    <property type="match status" value="1"/>
</dbReference>
<dbReference type="Gene3D" id="1.10.555.10">
    <property type="entry name" value="Rho GTPase activation protein"/>
    <property type="match status" value="1"/>
</dbReference>
<feature type="region of interest" description="Disordered" evidence="2">
    <location>
        <begin position="770"/>
        <end position="820"/>
    </location>
</feature>
<dbReference type="InterPro" id="IPR050729">
    <property type="entry name" value="Rho-GAP"/>
</dbReference>
<dbReference type="AlphaFoldDB" id="A0A1X2GTM2"/>
<comment type="caution">
    <text evidence="4">The sequence shown here is derived from an EMBL/GenBank/DDBJ whole genome shotgun (WGS) entry which is preliminary data.</text>
</comment>
<dbReference type="STRING" id="101127.A0A1X2GTM2"/>
<dbReference type="PANTHER" id="PTHR23176:SF134">
    <property type="entry name" value="RHO-TYPE GTPASE-ACTIVATING PROTEIN"/>
    <property type="match status" value="1"/>
</dbReference>
<protein>
    <submittedName>
        <fullName evidence="4">RhoGAP-domain-containing protein</fullName>
    </submittedName>
</protein>
<dbReference type="Pfam" id="PF00620">
    <property type="entry name" value="RhoGAP"/>
    <property type="match status" value="1"/>
</dbReference>
<reference evidence="4 5" key="1">
    <citation type="submission" date="2016-07" db="EMBL/GenBank/DDBJ databases">
        <title>Pervasive Adenine N6-methylation of Active Genes in Fungi.</title>
        <authorList>
            <consortium name="DOE Joint Genome Institute"/>
            <person name="Mondo S.J."/>
            <person name="Dannebaum R.O."/>
            <person name="Kuo R.C."/>
            <person name="Labutti K."/>
            <person name="Haridas S."/>
            <person name="Kuo A."/>
            <person name="Salamov A."/>
            <person name="Ahrendt S.R."/>
            <person name="Lipzen A."/>
            <person name="Sullivan W."/>
            <person name="Andreopoulos W.B."/>
            <person name="Clum A."/>
            <person name="Lindquist E."/>
            <person name="Daum C."/>
            <person name="Ramamoorthy G.K."/>
            <person name="Gryganskyi A."/>
            <person name="Culley D."/>
            <person name="Magnuson J.K."/>
            <person name="James T.Y."/>
            <person name="O'Malley M.A."/>
            <person name="Stajich J.E."/>
            <person name="Spatafora J.W."/>
            <person name="Visel A."/>
            <person name="Grigoriev I.V."/>
        </authorList>
    </citation>
    <scope>NUCLEOTIDE SEQUENCE [LARGE SCALE GENOMIC DNA]</scope>
    <source>
        <strain evidence="4 5">NRRL 3301</strain>
    </source>
</reference>
<dbReference type="InterPro" id="IPR027267">
    <property type="entry name" value="AH/BAR_dom_sf"/>
</dbReference>
<feature type="domain" description="Rho-GAP" evidence="3">
    <location>
        <begin position="384"/>
        <end position="574"/>
    </location>
</feature>
<dbReference type="Gene3D" id="1.20.1270.60">
    <property type="entry name" value="Arfaptin homology (AH) domain/BAR domain"/>
    <property type="match status" value="1"/>
</dbReference>
<evidence type="ECO:0000259" key="3">
    <source>
        <dbReference type="PROSITE" id="PS50238"/>
    </source>
</evidence>
<proteinExistence type="predicted"/>
<dbReference type="SUPFAM" id="SSF48350">
    <property type="entry name" value="GTPase activation domain, GAP"/>
    <property type="match status" value="1"/>
</dbReference>
<dbReference type="GO" id="GO:0007165">
    <property type="term" value="P:signal transduction"/>
    <property type="evidence" value="ECO:0007669"/>
    <property type="project" value="InterPro"/>
</dbReference>
<evidence type="ECO:0000313" key="4">
    <source>
        <dbReference type="EMBL" id="ORX61371.1"/>
    </source>
</evidence>
<dbReference type="SMART" id="SM00324">
    <property type="entry name" value="RhoGAP"/>
    <property type="match status" value="1"/>
</dbReference>
<gene>
    <name evidence="4" type="ORF">DM01DRAFT_1331978</name>
</gene>
<dbReference type="GO" id="GO:0005737">
    <property type="term" value="C:cytoplasm"/>
    <property type="evidence" value="ECO:0007669"/>
    <property type="project" value="TreeGrafter"/>
</dbReference>
<keyword evidence="5" id="KW-1185">Reference proteome</keyword>
<feature type="compositionally biased region" description="Pro residues" evidence="2">
    <location>
        <begin position="810"/>
        <end position="820"/>
    </location>
</feature>
<dbReference type="PROSITE" id="PS50238">
    <property type="entry name" value="RHOGAP"/>
    <property type="match status" value="1"/>
</dbReference>
<feature type="compositionally biased region" description="Basic and acidic residues" evidence="2">
    <location>
        <begin position="205"/>
        <end position="217"/>
    </location>
</feature>
<dbReference type="Proteomes" id="UP000242146">
    <property type="component" value="Unassembled WGS sequence"/>
</dbReference>
<evidence type="ECO:0000256" key="1">
    <source>
        <dbReference type="ARBA" id="ARBA00022468"/>
    </source>
</evidence>
<dbReference type="OrthoDB" id="79452at2759"/>
<evidence type="ECO:0000313" key="5">
    <source>
        <dbReference type="Proteomes" id="UP000242146"/>
    </source>
</evidence>
<sequence length="820" mass="91929">MNAKKGAKKSPTQELSPEDLQLERLVCARADTIVHLFESANMDTARLITFLKHRVELEEGYQGSLNNIMGYLEEREAKNPLYGSAVNTSIQRAITDYVVLSNQVKPTRQQYIQTLKSHIQNLVSLHQQHEKLARRQRKAMNHINYLYLTTRVEELAVAREAYLVKCEEMESQSPMAMSPGTPMTPMTTGILSPSRPQFFPPNRSGRSDDSVESKSAGDQDDLMSTWPAATPSSAAPQKRIHYFMKQLQHHAQDPAKQAARVAKLKLELTEADVKYRQVVRRLNTLSLKRQNVIDAAVHVLQEQLKEKAQLVKKTLDQLLTSEAHCCQHGSQVVHGMQHALALFKPELDQHVFDNLLANDKYPMPSPIYYINYHVGECKDLIFGMSLTEYAQTRGRSPPMIITKCIHAIEERGGLEREGIYRISGKQSNIEKIKQAFERDESLVEFGQNGLPDDVFCIASVLKIFLRELATPLFPFAPSDRAVYAQIPDKELRLMNLLTRLLKLPDPNYDALKFLIEHLARCERNVDKNKMTASNLSLMFSPSIFQDQSPMQLSPREKLKDCVVEDLLANAQSLFAHKNLHGASSITGIIDYGIENTRFEPDDLGVSFDDYDDDDDQEGYLLGEAVIGLPPVPNLTSSIMTDEPESMVHEHEHPSGTDWHLSSIHSGTSTPSMMTASTVHSHLSSSLVSPDTDLDPMQFQTMSLAAGPERRRSKFRTVSQDLGLTVNTNHDKSTLMGAAVPLENHKTPQLQEPVPSPAIQSAIVPSLDWAQQDPDQCNNQPIPPSKTLRRAATTGRPPKSIRRQLDSQHVPPLPPVPALPK</sequence>
<dbReference type="EMBL" id="MCGT01000003">
    <property type="protein sequence ID" value="ORX61371.1"/>
    <property type="molecule type" value="Genomic_DNA"/>
</dbReference>
<dbReference type="GO" id="GO:0005096">
    <property type="term" value="F:GTPase activator activity"/>
    <property type="evidence" value="ECO:0007669"/>
    <property type="project" value="UniProtKB-KW"/>
</dbReference>
<evidence type="ECO:0000256" key="2">
    <source>
        <dbReference type="SAM" id="MobiDB-lite"/>
    </source>
</evidence>
<accession>A0A1X2GTM2</accession>
<keyword evidence="1" id="KW-0343">GTPase activation</keyword>
<dbReference type="InterPro" id="IPR008936">
    <property type="entry name" value="Rho_GTPase_activation_prot"/>
</dbReference>
<dbReference type="SUPFAM" id="SSF103657">
    <property type="entry name" value="BAR/IMD domain-like"/>
    <property type="match status" value="1"/>
</dbReference>
<feature type="compositionally biased region" description="Low complexity" evidence="2">
    <location>
        <begin position="224"/>
        <end position="233"/>
    </location>
</feature>
<feature type="compositionally biased region" description="Low complexity" evidence="2">
    <location>
        <begin position="173"/>
        <end position="189"/>
    </location>
</feature>
<dbReference type="CDD" id="cd00159">
    <property type="entry name" value="RhoGAP"/>
    <property type="match status" value="1"/>
</dbReference>
<dbReference type="InterPro" id="IPR000198">
    <property type="entry name" value="RhoGAP_dom"/>
</dbReference>
<name>A0A1X2GTM2_9FUNG</name>
<feature type="region of interest" description="Disordered" evidence="2">
    <location>
        <begin position="173"/>
        <end position="233"/>
    </location>
</feature>
<organism evidence="4 5">
    <name type="scientific">Hesseltinella vesiculosa</name>
    <dbReference type="NCBI Taxonomy" id="101127"/>
    <lineage>
        <taxon>Eukaryota</taxon>
        <taxon>Fungi</taxon>
        <taxon>Fungi incertae sedis</taxon>
        <taxon>Mucoromycota</taxon>
        <taxon>Mucoromycotina</taxon>
        <taxon>Mucoromycetes</taxon>
        <taxon>Mucorales</taxon>
        <taxon>Cunninghamellaceae</taxon>
        <taxon>Hesseltinella</taxon>
    </lineage>
</organism>